<keyword evidence="1" id="KW-0472">Membrane</keyword>
<feature type="transmembrane region" description="Helical" evidence="1">
    <location>
        <begin position="21"/>
        <end position="48"/>
    </location>
</feature>
<proteinExistence type="predicted"/>
<dbReference type="AlphaFoldDB" id="A0A6N7VYD0"/>
<organism evidence="2 3">
    <name type="scientific">Acidaminococcus fermentans</name>
    <dbReference type="NCBI Taxonomy" id="905"/>
    <lineage>
        <taxon>Bacteria</taxon>
        <taxon>Bacillati</taxon>
        <taxon>Bacillota</taxon>
        <taxon>Negativicutes</taxon>
        <taxon>Acidaminococcales</taxon>
        <taxon>Acidaminococcaceae</taxon>
        <taxon>Acidaminococcus</taxon>
    </lineage>
</organism>
<reference evidence="2 3" key="1">
    <citation type="submission" date="2019-08" db="EMBL/GenBank/DDBJ databases">
        <title>In-depth cultivation of the pig gut microbiome towards novel bacterial diversity and tailored functional studies.</title>
        <authorList>
            <person name="Wylensek D."/>
            <person name="Hitch T.C.A."/>
            <person name="Clavel T."/>
        </authorList>
    </citation>
    <scope>NUCLEOTIDE SEQUENCE [LARGE SCALE GENOMIC DNA]</scope>
    <source>
        <strain evidence="2 3">WCA-389-WT-5B</strain>
    </source>
</reference>
<name>A0A6N7VYD0_ACIFE</name>
<evidence type="ECO:0000256" key="1">
    <source>
        <dbReference type="SAM" id="Phobius"/>
    </source>
</evidence>
<evidence type="ECO:0000313" key="2">
    <source>
        <dbReference type="EMBL" id="MSS81233.1"/>
    </source>
</evidence>
<sequence length="183" mass="20511">MIIGMKRETLSVRLKSGPAAFHLLITFSPCVTHFFMITVAQFLASAWLTFSLTFTSATTILDRLLHHAHVVNTKPGHNKAPSALSVGIFERGMYHYVLCHFQKFPLSRIWNLLAPRERVGGKKTEKCQPPAGRPAPPRTFSVEHMLFYRKFSIPVGCRPTGVPPPGRLVVCIHSFGNHLIPKK</sequence>
<comment type="caution">
    <text evidence="2">The sequence shown here is derived from an EMBL/GenBank/DDBJ whole genome shotgun (WGS) entry which is preliminary data.</text>
</comment>
<protein>
    <submittedName>
        <fullName evidence="2">Uncharacterized protein</fullName>
    </submittedName>
</protein>
<accession>A0A6N7VYD0</accession>
<keyword evidence="1" id="KW-1133">Transmembrane helix</keyword>
<keyword evidence="1" id="KW-0812">Transmembrane</keyword>
<evidence type="ECO:0000313" key="3">
    <source>
        <dbReference type="Proteomes" id="UP000441455"/>
    </source>
</evidence>
<gene>
    <name evidence="2" type="ORF">FX155_01170</name>
</gene>
<dbReference type="EMBL" id="VULN01000001">
    <property type="protein sequence ID" value="MSS81233.1"/>
    <property type="molecule type" value="Genomic_DNA"/>
</dbReference>
<dbReference type="Proteomes" id="UP000441455">
    <property type="component" value="Unassembled WGS sequence"/>
</dbReference>